<dbReference type="Pfam" id="PF00076">
    <property type="entry name" value="RRM_1"/>
    <property type="match status" value="1"/>
</dbReference>
<gene>
    <name evidence="5" type="ORF">DKX38_004303</name>
</gene>
<keyword evidence="3" id="KW-1133">Transmembrane helix</keyword>
<dbReference type="PANTHER" id="PTHR32343">
    <property type="entry name" value="SERINE/ARGININE-RICH SPLICING FACTOR"/>
    <property type="match status" value="1"/>
</dbReference>
<dbReference type="SUPFAM" id="SSF54928">
    <property type="entry name" value="RNA-binding domain, RBD"/>
    <property type="match status" value="1"/>
</dbReference>
<accession>A0A5N5NAF2</accession>
<dbReference type="InterPro" id="IPR012677">
    <property type="entry name" value="Nucleotide-bd_a/b_plait_sf"/>
</dbReference>
<keyword evidence="1" id="KW-0694">RNA-binding</keyword>
<keyword evidence="3" id="KW-0812">Transmembrane</keyword>
<proteinExistence type="predicted"/>
<feature type="compositionally biased region" description="Pro residues" evidence="2">
    <location>
        <begin position="426"/>
        <end position="435"/>
    </location>
</feature>
<evidence type="ECO:0000313" key="5">
    <source>
        <dbReference type="EMBL" id="KAB5564249.1"/>
    </source>
</evidence>
<dbReference type="InterPro" id="IPR035979">
    <property type="entry name" value="RBD_domain_sf"/>
</dbReference>
<dbReference type="Gene3D" id="3.30.70.330">
    <property type="match status" value="1"/>
</dbReference>
<feature type="region of interest" description="Disordered" evidence="2">
    <location>
        <begin position="410"/>
        <end position="435"/>
    </location>
</feature>
<keyword evidence="3" id="KW-0472">Membrane</keyword>
<dbReference type="GO" id="GO:0003723">
    <property type="term" value="F:RNA binding"/>
    <property type="evidence" value="ECO:0007669"/>
    <property type="project" value="UniProtKB-UniRule"/>
</dbReference>
<evidence type="ECO:0000256" key="2">
    <source>
        <dbReference type="SAM" id="MobiDB-lite"/>
    </source>
</evidence>
<dbReference type="Proteomes" id="UP000326939">
    <property type="component" value="Chromosome 3"/>
</dbReference>
<protein>
    <recommendedName>
        <fullName evidence="4">RRM domain-containing protein</fullName>
    </recommendedName>
</protein>
<dbReference type="InterPro" id="IPR000504">
    <property type="entry name" value="RRM_dom"/>
</dbReference>
<feature type="domain" description="RRM" evidence="4">
    <location>
        <begin position="63"/>
        <end position="157"/>
    </location>
</feature>
<dbReference type="SMART" id="SM00360">
    <property type="entry name" value="RRM"/>
    <property type="match status" value="1"/>
</dbReference>
<comment type="caution">
    <text evidence="5">The sequence shown here is derived from an EMBL/GenBank/DDBJ whole genome shotgun (WGS) entry which is preliminary data.</text>
</comment>
<dbReference type="AlphaFoldDB" id="A0A5N5NAF2"/>
<name>A0A5N5NAF2_9ROSI</name>
<keyword evidence="6" id="KW-1185">Reference proteome</keyword>
<evidence type="ECO:0000256" key="3">
    <source>
        <dbReference type="SAM" id="Phobius"/>
    </source>
</evidence>
<feature type="transmembrane region" description="Helical" evidence="3">
    <location>
        <begin position="40"/>
        <end position="60"/>
    </location>
</feature>
<dbReference type="PROSITE" id="PS50102">
    <property type="entry name" value="RRM"/>
    <property type="match status" value="1"/>
</dbReference>
<reference evidence="6" key="1">
    <citation type="journal article" date="2019" name="Gigascience">
        <title>De novo genome assembly of the endangered Acer yangbiense, a plant species with extremely small populations endemic to Yunnan Province, China.</title>
        <authorList>
            <person name="Yang J."/>
            <person name="Wariss H.M."/>
            <person name="Tao L."/>
            <person name="Zhang R."/>
            <person name="Yun Q."/>
            <person name="Hollingsworth P."/>
            <person name="Dao Z."/>
            <person name="Luo G."/>
            <person name="Guo H."/>
            <person name="Ma Y."/>
            <person name="Sun W."/>
        </authorList>
    </citation>
    <scope>NUCLEOTIDE SEQUENCE [LARGE SCALE GENOMIC DNA]</scope>
    <source>
        <strain evidence="6">cv. br00</strain>
    </source>
</reference>
<dbReference type="PANTHER" id="PTHR32343:SF10">
    <property type="entry name" value="RNA-BINDING REGION RNP-1 DOMAIN-CONTAINING PROTEIN"/>
    <property type="match status" value="1"/>
</dbReference>
<evidence type="ECO:0000313" key="6">
    <source>
        <dbReference type="Proteomes" id="UP000326939"/>
    </source>
</evidence>
<evidence type="ECO:0000256" key="1">
    <source>
        <dbReference type="PROSITE-ProRule" id="PRU00176"/>
    </source>
</evidence>
<organism evidence="5 6">
    <name type="scientific">Salix brachista</name>
    <dbReference type="NCBI Taxonomy" id="2182728"/>
    <lineage>
        <taxon>Eukaryota</taxon>
        <taxon>Viridiplantae</taxon>
        <taxon>Streptophyta</taxon>
        <taxon>Embryophyta</taxon>
        <taxon>Tracheophyta</taxon>
        <taxon>Spermatophyta</taxon>
        <taxon>Magnoliopsida</taxon>
        <taxon>eudicotyledons</taxon>
        <taxon>Gunneridae</taxon>
        <taxon>Pentapetalae</taxon>
        <taxon>rosids</taxon>
        <taxon>fabids</taxon>
        <taxon>Malpighiales</taxon>
        <taxon>Salicaceae</taxon>
        <taxon>Saliceae</taxon>
        <taxon>Salix</taxon>
    </lineage>
</organism>
<evidence type="ECO:0000259" key="4">
    <source>
        <dbReference type="PROSITE" id="PS50102"/>
    </source>
</evidence>
<dbReference type="EMBL" id="VDCV01000003">
    <property type="protein sequence ID" value="KAB5564249.1"/>
    <property type="molecule type" value="Genomic_DNA"/>
</dbReference>
<sequence length="435" mass="47716">MSVLEVDKSSDVLMMGAFDTMSHVLFTNQMLLFLGFHVNLVGHCFLGSKLFIFSLFFSFFKVKTVKVSNVSLGASEQDLKEFFSFSGDIEYAEMKSENEQSQIAYVTFKDSQGADTAVLLSFRILYVQIVINNHPLIIAKLYSFENHRPFEFDICDPKDLIWVLGQQFPYVHPRHYFDRLIPITFWSLSDHVHGVIQICGLTCANHKRKADNTISRGGATIVDLPVTVTLDPDYQLPPAALAALSAAENKAPSDESALRKAEDVVTGMLAKGFILGKDAINKAKSFDEKHQLTSTASAKVASLDKKIGLTEKISASTTVVGDKVREVDQKFQVSEKTKSAFAAAEQKVSSAGSAIMSNRYVFTGAAWVTGAFSKVAKAAGDVGQMAKEKVGMSEEEQKRKMVDDYAQVHLSESPKASAASEQQLSKPPPAEGLIL</sequence>